<evidence type="ECO:0000313" key="18">
    <source>
        <dbReference type="Ensembl" id="ENSACUP00000001624.1"/>
    </source>
</evidence>
<dbReference type="CDD" id="cd00603">
    <property type="entry name" value="IPT_PCSR"/>
    <property type="match status" value="1"/>
</dbReference>
<dbReference type="FunFam" id="2.60.40.10:FF:000329">
    <property type="entry name" value="Plexin A4"/>
    <property type="match status" value="1"/>
</dbReference>
<dbReference type="Gene3D" id="2.60.40.10">
    <property type="entry name" value="Immunoglobulins"/>
    <property type="match status" value="5"/>
</dbReference>
<feature type="coiled-coil region" evidence="15">
    <location>
        <begin position="1234"/>
        <end position="1283"/>
    </location>
</feature>
<dbReference type="Pfam" id="PF08337">
    <property type="entry name" value="Plexin_cytopl"/>
    <property type="match status" value="2"/>
</dbReference>
<dbReference type="Pfam" id="PF18020">
    <property type="entry name" value="TIG_2"/>
    <property type="match status" value="1"/>
</dbReference>
<gene>
    <name evidence="18" type="primary">PLXNA1</name>
</gene>
<evidence type="ECO:0000259" key="17">
    <source>
        <dbReference type="PROSITE" id="PS51004"/>
    </source>
</evidence>
<feature type="domain" description="Sema" evidence="17">
    <location>
        <begin position="7"/>
        <end position="485"/>
    </location>
</feature>
<keyword evidence="7 16" id="KW-1133">Transmembrane helix</keyword>
<keyword evidence="10" id="KW-0325">Glycoprotein</keyword>
<dbReference type="InterPro" id="IPR013783">
    <property type="entry name" value="Ig-like_fold"/>
</dbReference>
<dbReference type="Gene3D" id="2.130.10.10">
    <property type="entry name" value="YVTN repeat-like/Quinoprotein amine dehydrogenase"/>
    <property type="match status" value="1"/>
</dbReference>
<keyword evidence="3" id="KW-1003">Cell membrane</keyword>
<evidence type="ECO:0000256" key="2">
    <source>
        <dbReference type="ARBA" id="ARBA00010297"/>
    </source>
</evidence>
<proteinExistence type="inferred from homology"/>
<keyword evidence="4 16" id="KW-0812">Transmembrane</keyword>
<dbReference type="Gene3D" id="1.10.506.10">
    <property type="entry name" value="GTPase Activation - p120gap, domain 1"/>
    <property type="match status" value="2"/>
</dbReference>
<evidence type="ECO:0000256" key="5">
    <source>
        <dbReference type="ARBA" id="ARBA00022729"/>
    </source>
</evidence>
<dbReference type="SMART" id="SM00429">
    <property type="entry name" value="IPT"/>
    <property type="match status" value="4"/>
</dbReference>
<dbReference type="InterPro" id="IPR016201">
    <property type="entry name" value="PSI"/>
</dbReference>
<dbReference type="FunFam" id="3.10.20.90:FF:000018">
    <property type="entry name" value="Plexin A2"/>
    <property type="match status" value="1"/>
</dbReference>
<dbReference type="InterPro" id="IPR008936">
    <property type="entry name" value="Rho_GTPase_activation_prot"/>
</dbReference>
<dbReference type="Gene3D" id="3.10.20.90">
    <property type="entry name" value="Phosphatidylinositol 3-kinase Catalytic Subunit, Chain A, domain 1"/>
    <property type="match status" value="1"/>
</dbReference>
<evidence type="ECO:0000256" key="6">
    <source>
        <dbReference type="ARBA" id="ARBA00022737"/>
    </source>
</evidence>
<accession>A0A663LNC4</accession>
<dbReference type="PANTHER" id="PTHR22625">
    <property type="entry name" value="PLEXIN"/>
    <property type="match status" value="1"/>
</dbReference>
<dbReference type="GO" id="GO:0002116">
    <property type="term" value="C:semaphorin receptor complex"/>
    <property type="evidence" value="ECO:0007669"/>
    <property type="project" value="TreeGrafter"/>
</dbReference>
<dbReference type="Pfam" id="PF24479">
    <property type="entry name" value="PSI_PlexinA-B"/>
    <property type="match status" value="1"/>
</dbReference>
<evidence type="ECO:0000256" key="12">
    <source>
        <dbReference type="ARBA" id="ARBA00063740"/>
    </source>
</evidence>
<comment type="function">
    <text evidence="11">Coreceptor for SEMA3A, SEMA3C, SEMA3F and SEMA6D. Necessary for signaling by class 3 semaphorins and subsequent remodeling of the cytoskeleton. Plays a role in axon guidance, invasive growth and cell migration. Class 3 semaphorins bind to a complex composed of a neuropilin and a plexin. The plexin modulates the affinity of the complex for specific semaphorins, and its cytoplasmic domain is required for the activation of down-stream signaling events in the cytoplasm. Acts as coreceptor of TREM2 for SEMA6D in dendritic cells and is involved in the generation of immune responses and skeletal homeostasis.</text>
</comment>
<dbReference type="SUPFAM" id="SSF103575">
    <property type="entry name" value="Plexin repeat"/>
    <property type="match status" value="1"/>
</dbReference>
<evidence type="ECO:0000256" key="9">
    <source>
        <dbReference type="ARBA" id="ARBA00023157"/>
    </source>
</evidence>
<dbReference type="FunFam" id="2.60.40.10:FF:000123">
    <property type="entry name" value="Plexin A1"/>
    <property type="match status" value="1"/>
</dbReference>
<comment type="caution">
    <text evidence="14">Lacks conserved residue(s) required for the propagation of feature annotation.</text>
</comment>
<dbReference type="SUPFAM" id="SSF81296">
    <property type="entry name" value="E set domains"/>
    <property type="match status" value="4"/>
</dbReference>
<dbReference type="FunFam" id="2.60.40.10:FF:000071">
    <property type="entry name" value="Plexin A2"/>
    <property type="match status" value="1"/>
</dbReference>
<dbReference type="SMART" id="SM00630">
    <property type="entry name" value="Sema"/>
    <property type="match status" value="1"/>
</dbReference>
<evidence type="ECO:0000256" key="15">
    <source>
        <dbReference type="SAM" id="Coils"/>
    </source>
</evidence>
<dbReference type="CDD" id="cd12790">
    <property type="entry name" value="RasGAP_plexin_A"/>
    <property type="match status" value="1"/>
</dbReference>
<dbReference type="GO" id="GO:0005886">
    <property type="term" value="C:plasma membrane"/>
    <property type="evidence" value="ECO:0007669"/>
    <property type="project" value="UniProtKB-SubCell"/>
</dbReference>
<dbReference type="Proteomes" id="UP000472269">
    <property type="component" value="Unplaced"/>
</dbReference>
<dbReference type="InterPro" id="IPR014756">
    <property type="entry name" value="Ig_E-set"/>
</dbReference>
<dbReference type="InterPro" id="IPR002165">
    <property type="entry name" value="Plexin_repeat"/>
</dbReference>
<dbReference type="CDD" id="cd01180">
    <property type="entry name" value="IPT_plexin_repeat1"/>
    <property type="match status" value="1"/>
</dbReference>
<dbReference type="SUPFAM" id="SSF48350">
    <property type="entry name" value="GTPase activation domain, GAP"/>
    <property type="match status" value="1"/>
</dbReference>
<reference evidence="18" key="2">
    <citation type="submission" date="2025-09" db="UniProtKB">
        <authorList>
            <consortium name="Ensembl"/>
        </authorList>
    </citation>
    <scope>IDENTIFICATION</scope>
</reference>
<dbReference type="InterPro" id="IPR031148">
    <property type="entry name" value="Plexin"/>
</dbReference>
<keyword evidence="8 16" id="KW-0472">Membrane</keyword>
<dbReference type="FunFam" id="1.10.506.10:FF:000005">
    <property type="entry name" value="Plexin A1"/>
    <property type="match status" value="1"/>
</dbReference>
<dbReference type="InterPro" id="IPR041362">
    <property type="entry name" value="TIG2_plexin"/>
</dbReference>
<dbReference type="InterPro" id="IPR036352">
    <property type="entry name" value="Semap_dom_sf"/>
</dbReference>
<dbReference type="Pfam" id="PF01833">
    <property type="entry name" value="TIG"/>
    <property type="match status" value="4"/>
</dbReference>
<dbReference type="InterPro" id="IPR001627">
    <property type="entry name" value="Semap_dom"/>
</dbReference>
<dbReference type="InterPro" id="IPR013548">
    <property type="entry name" value="Plexin_cytoplasmic_RasGAP_dom"/>
</dbReference>
<evidence type="ECO:0000256" key="8">
    <source>
        <dbReference type="ARBA" id="ARBA00023136"/>
    </source>
</evidence>
<evidence type="ECO:0000256" key="3">
    <source>
        <dbReference type="ARBA" id="ARBA00022475"/>
    </source>
</evidence>
<reference evidence="18" key="1">
    <citation type="submission" date="2025-08" db="UniProtKB">
        <authorList>
            <consortium name="Ensembl"/>
        </authorList>
    </citation>
    <scope>IDENTIFICATION</scope>
</reference>
<dbReference type="PROSITE" id="PS51004">
    <property type="entry name" value="SEMA"/>
    <property type="match status" value="1"/>
</dbReference>
<evidence type="ECO:0000256" key="4">
    <source>
        <dbReference type="ARBA" id="ARBA00022692"/>
    </source>
</evidence>
<comment type="subcellular location">
    <subcellularLocation>
        <location evidence="1">Cell membrane</location>
        <topology evidence="1">Single-pass type I membrane protein</topology>
    </subcellularLocation>
</comment>
<dbReference type="SUPFAM" id="SSF101912">
    <property type="entry name" value="Sema domain"/>
    <property type="match status" value="1"/>
</dbReference>
<dbReference type="CDD" id="cd01179">
    <property type="entry name" value="IPT_plexin_repeat2"/>
    <property type="match status" value="1"/>
</dbReference>
<dbReference type="FunFam" id="2.60.40.10:FF:001412">
    <property type="entry name" value="Plexin A1a"/>
    <property type="match status" value="1"/>
</dbReference>
<dbReference type="InterPro" id="IPR042744">
    <property type="entry name" value="Plexin-A1_Sema"/>
</dbReference>
<evidence type="ECO:0000256" key="7">
    <source>
        <dbReference type="ARBA" id="ARBA00022989"/>
    </source>
</evidence>
<dbReference type="Pfam" id="PF01403">
    <property type="entry name" value="Sema"/>
    <property type="match status" value="1"/>
</dbReference>
<protein>
    <recommendedName>
        <fullName evidence="13">Plexin-A1</fullName>
    </recommendedName>
</protein>
<dbReference type="FunFam" id="2.130.10.10:FF:000006">
    <property type="entry name" value="Plexin A2"/>
    <property type="match status" value="1"/>
</dbReference>
<dbReference type="InterPro" id="IPR041019">
    <property type="entry name" value="TIG1_plexin"/>
</dbReference>
<name>A0A663LNC4_ATHCN</name>
<dbReference type="SMART" id="SM00423">
    <property type="entry name" value="PSI"/>
    <property type="match status" value="3"/>
</dbReference>
<dbReference type="PANTHER" id="PTHR22625:SF35">
    <property type="entry name" value="PLEXIN-A1"/>
    <property type="match status" value="1"/>
</dbReference>
<dbReference type="InterPro" id="IPR002909">
    <property type="entry name" value="IPT_dom"/>
</dbReference>
<keyword evidence="19" id="KW-1185">Reference proteome</keyword>
<evidence type="ECO:0000256" key="11">
    <source>
        <dbReference type="ARBA" id="ARBA00054048"/>
    </source>
</evidence>
<dbReference type="FunFam" id="2.60.40.10:FF:000320">
    <property type="entry name" value="Plexin A1"/>
    <property type="match status" value="1"/>
</dbReference>
<dbReference type="GO" id="GO:0030334">
    <property type="term" value="P:regulation of cell migration"/>
    <property type="evidence" value="ECO:0007669"/>
    <property type="project" value="TreeGrafter"/>
</dbReference>
<evidence type="ECO:0000313" key="19">
    <source>
        <dbReference type="Proteomes" id="UP000472269"/>
    </source>
</evidence>
<dbReference type="Ensembl" id="ENSACUT00000001733.1">
    <property type="protein sequence ID" value="ENSACUP00000001624.1"/>
    <property type="gene ID" value="ENSACUG00000000976.1"/>
</dbReference>
<keyword evidence="5" id="KW-0732">Signal</keyword>
<evidence type="ECO:0000256" key="1">
    <source>
        <dbReference type="ARBA" id="ARBA00004251"/>
    </source>
</evidence>
<comment type="similarity">
    <text evidence="2">Belongs to the plexin family.</text>
</comment>
<organism evidence="18 19">
    <name type="scientific">Athene cunicularia</name>
    <name type="common">Burrowing owl</name>
    <name type="synonym">Speotyto cunicularia</name>
    <dbReference type="NCBI Taxonomy" id="194338"/>
    <lineage>
        <taxon>Eukaryota</taxon>
        <taxon>Metazoa</taxon>
        <taxon>Chordata</taxon>
        <taxon>Craniata</taxon>
        <taxon>Vertebrata</taxon>
        <taxon>Euteleostomi</taxon>
        <taxon>Archelosauria</taxon>
        <taxon>Archosauria</taxon>
        <taxon>Dinosauria</taxon>
        <taxon>Saurischia</taxon>
        <taxon>Theropoda</taxon>
        <taxon>Coelurosauria</taxon>
        <taxon>Aves</taxon>
        <taxon>Neognathae</taxon>
        <taxon>Neoaves</taxon>
        <taxon>Telluraves</taxon>
        <taxon>Strigiformes</taxon>
        <taxon>Strigidae</taxon>
        <taxon>Athene</taxon>
    </lineage>
</organism>
<evidence type="ECO:0000256" key="10">
    <source>
        <dbReference type="ARBA" id="ARBA00023180"/>
    </source>
</evidence>
<evidence type="ECO:0000256" key="14">
    <source>
        <dbReference type="PROSITE-ProRule" id="PRU00352"/>
    </source>
</evidence>
<dbReference type="InterPro" id="IPR015943">
    <property type="entry name" value="WD40/YVTN_repeat-like_dom_sf"/>
</dbReference>
<keyword evidence="15" id="KW-0175">Coiled coil</keyword>
<dbReference type="CDD" id="cd01181">
    <property type="entry name" value="IPT_plexin_repeat3"/>
    <property type="match status" value="1"/>
</dbReference>
<keyword evidence="6" id="KW-0677">Repeat</keyword>
<dbReference type="CDD" id="cd11271">
    <property type="entry name" value="Sema_plexin_A1"/>
    <property type="match status" value="1"/>
</dbReference>
<evidence type="ECO:0000256" key="16">
    <source>
        <dbReference type="SAM" id="Phobius"/>
    </source>
</evidence>
<dbReference type="Pfam" id="PF17960">
    <property type="entry name" value="TIG_plexin"/>
    <property type="match status" value="1"/>
</dbReference>
<feature type="transmembrane region" description="Helical" evidence="16">
    <location>
        <begin position="1213"/>
        <end position="1237"/>
    </location>
</feature>
<comment type="subunit">
    <text evidence="12">Interacts directly with NRP1 and NRP2. Interacts with PLXN1B. Interacts with FARP2, RND1 and KDR/VEGFR2. Binding of SEMA3A leads to dissociation of FARP2. Interacts with CRMP1, DPYSL2/CRMP2, DPYSL3/CRMP3 and DPYSL4/CRMP4. Interacts (via TIG domains) with TREM2; the interaction mediates SEMA6D binding and signaling through TYROBP.</text>
</comment>
<sequence>MQESLLTPLFTWLPLAEGSPKSPFRTFPVTDWSLTHLVVHNKTGEVYVGAVNRIYKLSNNLTLLRTHVTGPVEDNEKCYPPPSVQSCPHGLVTTNNVNKLLLVDYSGNRLIACGSASQGICQFLRLDDLFKLGEPHHRKEHYLSSVNESGTMSGVIIEVLNGQNKLFIGTPIDGKSEYFPTLSSRKLMANEENAEMFGFVYQDEFVSSQLKIPSDTLSKFPTFDIYYIYSFSSEQFVYYLTLQLDTQLTSPDSTGEQFFTSKIVRLCVDDPKFYSYVEFPIGCVQDGIEYRLIQDAYLTKPGKALAKYLGISEQEDILFTIFSQGQKNRVKPPKESVLCLFTLKKIKDKIKERIQSCYRGEGKLSLPWLLNKELGCINSPLQIDDNFCGQDFNQPLGGTVTIEGTPLFVDKEDGMTSVAAYDYRGQTVVFAGTRSGKIKKRKHQALQYENVVAHEGSSILRDLVLSPDRQHIYAMTEKQVTRVPVESCEQYESCELCLGSRDPHCGWCVLHNICSRKDRCERADEPQRFASDLRQCVQLTVQPRNISVTMSEVPLVLQAWNVPDLSAGVNCSFEDFTESESRIEDGKIYCSSPSAKDVIPITRGRGELRVVKLYLKSKETGKKFASVDFVFYNCSVHQSCLSCVNGSFPCHWCKYRHICTHNAADCSFLEGRVKLSEDCPQILPSTQIYIPVGVVKPITLTAKNLPQPQSGQRNYECIFHIPGSTTRVTALRFNSTSIQCQNTSYFYEGNDISDLPVNLSVVWNGNFVIDNPQNIQAHLYKCSALRESCGLCLKADPRFECGWCVSEKRCLLRQHCLAYESSWMHASSGNSRCTDPKITKLSPETGPRQGGTRLTITGENLGLKFEDVRWGVRVGKVICIPIESEYISAEQIVCEIGDASPSKVHEALGFPSPAHLTPGVTLFLGQTPTFSRVVPARGPLSGGTWIAIEGSHLNAGSNVSVTIGGRPCFVRFCPRRSAREIRCRTPPGHTPGGSPILININRAELSNPEVKYNYTEDPTIQKIDPEWSINSGGTLLTVTGTNLATIKEPRIRAKYCSSERENNCTVYNDTTMVCYAPSIDNPVRSPPEVGDRPDEIGFVMDNVQALLIINTTNFIYYPDPVFEPLSPTGMLELKPSSPLILKGRNLLPPAAGNSRLNYTVLIGDTPCTLTVSETQLLCESPNLTGQHKVTVSAGGFEFSPGTLQIYSDSLLTLPAIIGIGGGGGLLLLIIIIVLIAYKRKSRDADRTLKRLQLQMDNLESRVALECKEAFAELQTDINELTNDLDGAGIPFLDYRTYAMRVLFPGIEDHPVLKEMEVQANVEKSLTLFGQLLNKKHFLLTFIRTLEAQRSFSMRDRGNVASLIMTALQGEMEYATGVLKQLLSDLIEKNLESKNHPKLLLRRTESVAEKMLTNWFTFLLYKFLKVSLGRAGNPAWAGRRFKPCWDRQRGTQSLERLFLPHCALQTLNCVNPENENAPEIPVKVLNCDTITQVKEKLLDAVYKGVPYSQRPKAGDMDLEWRQGRMARIILQDEDVTTKIDNDWKRLNTLAHYQVTDGSSVALVPKQNSAYNISNSSTFTKSLSRYESMLRTASSPDSLRSRTPMITPDLESGTKLWHLVKNHDHMDQREGDRGSKMVSEIYLTRLLATKGTLQKFVDDLFETIFSTAHRGSALPLAIKYMFDFLDEQADKHQINDYDVRHTWKSNCLPLRFWVNVIKNPQFVFDIHKNSITDACLSVVAQTFMDSCSTSEHKLGKDSPSNKLLYAKDIPNYKSWVERYYADIAKMPAISDQDMSAYLAEQSRLHLSQFNSMSALHEIYSYITKYKDEVRRSHRSHRIIWAGKALAAPPAQP</sequence>
<dbReference type="FunFam" id="3.30.1680.10:FF:000032">
    <property type="entry name" value="Plexin A2"/>
    <property type="match status" value="1"/>
</dbReference>
<evidence type="ECO:0000256" key="13">
    <source>
        <dbReference type="ARBA" id="ARBA00070714"/>
    </source>
</evidence>
<dbReference type="Pfam" id="PF01437">
    <property type="entry name" value="PSI"/>
    <property type="match status" value="2"/>
</dbReference>
<keyword evidence="9" id="KW-1015">Disulfide bond</keyword>
<dbReference type="GO" id="GO:0017154">
    <property type="term" value="F:semaphorin receptor activity"/>
    <property type="evidence" value="ECO:0007669"/>
    <property type="project" value="InterPro"/>
</dbReference>